<dbReference type="OrthoDB" id="9936146at2"/>
<gene>
    <name evidence="2" type="ORF">CZ814_01092</name>
</gene>
<dbReference type="AlphaFoldDB" id="A0A1T4QS93"/>
<sequence>MTKVSLSRTPKLSNLSKALLIINLIFLISDFSFFIFYGSVIALIFSWFMVANIISIRYKINILYSGHIISGYLRCAFIPFSVMRDAKQYYQK</sequence>
<evidence type="ECO:0000313" key="3">
    <source>
        <dbReference type="Proteomes" id="UP000191116"/>
    </source>
</evidence>
<dbReference type="RefSeq" id="WP_080173975.1">
    <property type="nucleotide sequence ID" value="NZ_AP024855.1"/>
</dbReference>
<keyword evidence="1" id="KW-1133">Transmembrane helix</keyword>
<dbReference type="Proteomes" id="UP000191116">
    <property type="component" value="Unassembled WGS sequence"/>
</dbReference>
<feature type="transmembrane region" description="Helical" evidence="1">
    <location>
        <begin position="20"/>
        <end position="50"/>
    </location>
</feature>
<keyword evidence="1" id="KW-0812">Transmembrane</keyword>
<keyword evidence="1" id="KW-0472">Membrane</keyword>
<evidence type="ECO:0000313" key="2">
    <source>
        <dbReference type="EMBL" id="SKA06477.1"/>
    </source>
</evidence>
<proteinExistence type="predicted"/>
<dbReference type="EMBL" id="FUWP01000003">
    <property type="protein sequence ID" value="SKA06477.1"/>
    <property type="molecule type" value="Genomic_DNA"/>
</dbReference>
<name>A0A1T4QS93_9GAMM</name>
<feature type="transmembrane region" description="Helical" evidence="1">
    <location>
        <begin position="62"/>
        <end position="82"/>
    </location>
</feature>
<accession>A0A1T4QS93</accession>
<evidence type="ECO:0000256" key="1">
    <source>
        <dbReference type="SAM" id="Phobius"/>
    </source>
</evidence>
<protein>
    <submittedName>
        <fullName evidence="2">Uncharacterized protein</fullName>
    </submittedName>
</protein>
<reference evidence="2 3" key="1">
    <citation type="submission" date="2017-02" db="EMBL/GenBank/DDBJ databases">
        <authorList>
            <person name="Peterson S.W."/>
        </authorList>
    </citation>
    <scope>NUCLEOTIDE SEQUENCE [LARGE SCALE GENOMIC DNA]</scope>
    <source>
        <strain evidence="2 3">CECT 9189</strain>
    </source>
</reference>
<organism evidence="2 3">
    <name type="scientific">Photobacterium toruni</name>
    <dbReference type="NCBI Taxonomy" id="1935446"/>
    <lineage>
        <taxon>Bacteria</taxon>
        <taxon>Pseudomonadati</taxon>
        <taxon>Pseudomonadota</taxon>
        <taxon>Gammaproteobacteria</taxon>
        <taxon>Vibrionales</taxon>
        <taxon>Vibrionaceae</taxon>
        <taxon>Photobacterium</taxon>
    </lineage>
</organism>